<dbReference type="EMBL" id="CP011564">
    <property type="protein sequence ID" value="ALG81180.1"/>
    <property type="molecule type" value="Genomic_DNA"/>
</dbReference>
<dbReference type="PROSITE" id="PS50928">
    <property type="entry name" value="ABC_TM1"/>
    <property type="match status" value="1"/>
</dbReference>
<evidence type="ECO:0000313" key="14">
    <source>
        <dbReference type="Proteomes" id="UP000069906"/>
    </source>
</evidence>
<evidence type="ECO:0000259" key="10">
    <source>
        <dbReference type="PROSITE" id="PS50928"/>
    </source>
</evidence>
<name>A0A0F7PBR1_9EURY</name>
<keyword evidence="14" id="KW-1185">Reference proteome</keyword>
<keyword evidence="4" id="KW-1003">Cell membrane</keyword>
<sequence length="277" mass="29076">MSVANRIGRVARGDYGINSTFLRERGVFALLGAVLLAYLLYPFVSFFTWTDGLELAAFTDPNVLSAVKYSVLTAPVSTLVATVFGVPLAYVLARTSFPGKLLVDALIVLPLVMPPVVGGVMLLSGFGQLSPLGGLADALGIGLTDSYLGIVLAQTFVASPFVIITSRSGFEGIDSEIEQAARSLGKGPIETFRRVSLPLARGSILAGVVLTFARAMGEFGATMMTAYHPHTMPTQIWVTFVSHGVGATAPLVIILLGIGGTVVLALQFVGQRITLSS</sequence>
<keyword evidence="3 9" id="KW-0813">Transport</keyword>
<evidence type="ECO:0000256" key="8">
    <source>
        <dbReference type="ARBA" id="ARBA00023136"/>
    </source>
</evidence>
<feature type="transmembrane region" description="Helical" evidence="9">
    <location>
        <begin position="69"/>
        <end position="93"/>
    </location>
</feature>
<dbReference type="Proteomes" id="UP000069906">
    <property type="component" value="Chromosome"/>
</dbReference>
<organism evidence="11 14">
    <name type="scientific">Halanaeroarchaeum sulfurireducens</name>
    <dbReference type="NCBI Taxonomy" id="1604004"/>
    <lineage>
        <taxon>Archaea</taxon>
        <taxon>Methanobacteriati</taxon>
        <taxon>Methanobacteriota</taxon>
        <taxon>Stenosarchaea group</taxon>
        <taxon>Halobacteria</taxon>
        <taxon>Halobacteriales</taxon>
        <taxon>Halobacteriaceae</taxon>
        <taxon>Halanaeroarchaeum</taxon>
    </lineage>
</organism>
<dbReference type="AlphaFoldDB" id="A0A0F7PBR1"/>
<dbReference type="InterPro" id="IPR000515">
    <property type="entry name" value="MetI-like"/>
</dbReference>
<keyword evidence="8 9" id="KW-0472">Membrane</keyword>
<evidence type="ECO:0000313" key="12">
    <source>
        <dbReference type="EMBL" id="ALG81180.1"/>
    </source>
</evidence>
<evidence type="ECO:0000256" key="6">
    <source>
        <dbReference type="ARBA" id="ARBA00022692"/>
    </source>
</evidence>
<evidence type="ECO:0000256" key="5">
    <source>
        <dbReference type="ARBA" id="ARBA00022505"/>
    </source>
</evidence>
<keyword evidence="5" id="KW-0500">Molybdenum</keyword>
<feature type="transmembrane region" description="Helical" evidence="9">
    <location>
        <begin position="203"/>
        <end position="227"/>
    </location>
</feature>
<evidence type="ECO:0000256" key="7">
    <source>
        <dbReference type="ARBA" id="ARBA00022989"/>
    </source>
</evidence>
<comment type="subcellular location">
    <subcellularLocation>
        <location evidence="1 9">Cell membrane</location>
        <topology evidence="1 9">Multi-pass membrane protein</topology>
    </subcellularLocation>
</comment>
<dbReference type="KEGG" id="hsf:HLASA_0269"/>
<dbReference type="NCBIfam" id="TIGR01581">
    <property type="entry name" value="Mo_ABC_porter"/>
    <property type="match status" value="1"/>
</dbReference>
<evidence type="ECO:0000256" key="3">
    <source>
        <dbReference type="ARBA" id="ARBA00022448"/>
    </source>
</evidence>
<keyword evidence="7 9" id="KW-1133">Transmembrane helix</keyword>
<feature type="transmembrane region" description="Helical" evidence="9">
    <location>
        <begin position="105"/>
        <end position="126"/>
    </location>
</feature>
<dbReference type="Pfam" id="PF00528">
    <property type="entry name" value="BPD_transp_1"/>
    <property type="match status" value="1"/>
</dbReference>
<dbReference type="GO" id="GO:0022857">
    <property type="term" value="F:transmembrane transporter activity"/>
    <property type="evidence" value="ECO:0007669"/>
    <property type="project" value="InterPro"/>
</dbReference>
<dbReference type="RefSeq" id="WP_050047616.1">
    <property type="nucleotide sequence ID" value="NZ_CP008874.1"/>
</dbReference>
<reference evidence="12 13" key="3">
    <citation type="journal article" date="2016" name="Stand. Genomic Sci.">
        <title>Complete genome sequence of 'Halanaeroarchaeum sulfurireducens' M27-SA2, a sulfur-reducing and acetate-oxidizing haloarchaeon from the deep-sea hypersaline anoxic lake Medee.</title>
        <authorList>
            <person name="Messina E."/>
            <person name="Sorokin D.Y."/>
            <person name="Kublanov I.V."/>
            <person name="Toshchakov S."/>
            <person name="Lopatina A."/>
            <person name="Arcadi E."/>
            <person name="Smedile F."/>
            <person name="La Spada G."/>
            <person name="La Cono V."/>
            <person name="Yakimov M.M."/>
        </authorList>
    </citation>
    <scope>NUCLEOTIDE SEQUENCE [LARGE SCALE GENOMIC DNA]</scope>
    <source>
        <strain evidence="12 13">M27-SA2</strain>
    </source>
</reference>
<evidence type="ECO:0000256" key="1">
    <source>
        <dbReference type="ARBA" id="ARBA00004651"/>
    </source>
</evidence>
<dbReference type="Gene3D" id="1.10.3720.10">
    <property type="entry name" value="MetI-like"/>
    <property type="match status" value="1"/>
</dbReference>
<feature type="domain" description="ABC transmembrane type-1" evidence="10">
    <location>
        <begin position="67"/>
        <end position="264"/>
    </location>
</feature>
<evidence type="ECO:0000256" key="4">
    <source>
        <dbReference type="ARBA" id="ARBA00022475"/>
    </source>
</evidence>
<dbReference type="KEGG" id="hsu:HLASF_0269"/>
<reference evidence="13" key="2">
    <citation type="submission" date="2015-05" db="EMBL/GenBank/DDBJ databases">
        <title>Complete genome sequence of Halanaeroarchaeum sulfurireducens type strain M27-SA2, a sulfate-reducer haloarchaeon from marine anoxic lake Medee.</title>
        <authorList>
            <person name="Messina E."/>
            <person name="Kublanov I.V."/>
            <person name="Toshchakov S."/>
            <person name="Arcadi E."/>
            <person name="La Spada G."/>
            <person name="La Cono V."/>
            <person name="Yakimov M.M."/>
        </authorList>
    </citation>
    <scope>NUCLEOTIDE SEQUENCE [LARGE SCALE GENOMIC DNA]</scope>
    <source>
        <strain evidence="13">M27-SA2</strain>
    </source>
</reference>
<evidence type="ECO:0000313" key="11">
    <source>
        <dbReference type="EMBL" id="AKH96778.1"/>
    </source>
</evidence>
<proteinExistence type="inferred from homology"/>
<feature type="transmembrane region" description="Helical" evidence="9">
    <location>
        <begin position="27"/>
        <end position="49"/>
    </location>
</feature>
<evidence type="ECO:0000313" key="13">
    <source>
        <dbReference type="Proteomes" id="UP000060390"/>
    </source>
</evidence>
<gene>
    <name evidence="11" type="primary">cysU</name>
    <name evidence="12" type="ORF">HLASA_0269</name>
    <name evidence="11" type="ORF">HLASF_0269</name>
</gene>
<dbReference type="HOGENOM" id="CLU_016047_14_1_2"/>
<protein>
    <submittedName>
        <fullName evidence="11">ABC transporter permease</fullName>
    </submittedName>
</protein>
<accession>A0A0F7PBR1</accession>
<dbReference type="PATRIC" id="fig|1604004.4.peg.282"/>
<dbReference type="Proteomes" id="UP000060390">
    <property type="component" value="Chromosome"/>
</dbReference>
<keyword evidence="6 9" id="KW-0812">Transmembrane</keyword>
<dbReference type="InterPro" id="IPR035906">
    <property type="entry name" value="MetI-like_sf"/>
</dbReference>
<dbReference type="STRING" id="1604004.HLASA_0269"/>
<dbReference type="SUPFAM" id="SSF161098">
    <property type="entry name" value="MetI-like"/>
    <property type="match status" value="1"/>
</dbReference>
<dbReference type="OrthoDB" id="11163at2157"/>
<reference evidence="11 14" key="1">
    <citation type="journal article" date="2015" name="ISME J.">
        <title>Elemental sulfur and acetate can support life of a novel strictly anaerobic haloarchaeon.</title>
        <authorList>
            <person name="Sorokin D.Y."/>
            <person name="Kublanov I.V."/>
            <person name="Gavrilov S.N."/>
            <person name="Rojo D."/>
            <person name="Roman P."/>
            <person name="Golyshin P.N."/>
            <person name="Slepak V.Z."/>
            <person name="Smedile F."/>
            <person name="Ferrer M."/>
            <person name="Messina E."/>
            <person name="La Cono V."/>
            <person name="Yakimov M.M."/>
        </authorList>
    </citation>
    <scope>NUCLEOTIDE SEQUENCE [LARGE SCALE GENOMIC DNA]</scope>
    <source>
        <strain evidence="11 14">HSR2</strain>
    </source>
</reference>
<evidence type="ECO:0000256" key="9">
    <source>
        <dbReference type="RuleBase" id="RU363032"/>
    </source>
</evidence>
<feature type="transmembrane region" description="Helical" evidence="9">
    <location>
        <begin position="247"/>
        <end position="269"/>
    </location>
</feature>
<feature type="transmembrane region" description="Helical" evidence="9">
    <location>
        <begin position="146"/>
        <end position="164"/>
    </location>
</feature>
<dbReference type="InterPro" id="IPR006469">
    <property type="entry name" value="NifC_ABC_porter"/>
</dbReference>
<dbReference type="GO" id="GO:0005886">
    <property type="term" value="C:plasma membrane"/>
    <property type="evidence" value="ECO:0007669"/>
    <property type="project" value="UniProtKB-SubCell"/>
</dbReference>
<comment type="similarity">
    <text evidence="2 9">Belongs to the binding-protein-dependent transport system permease family.</text>
</comment>
<dbReference type="PANTHER" id="PTHR30183">
    <property type="entry name" value="MOLYBDENUM TRANSPORT SYSTEM PERMEASE PROTEIN MODB"/>
    <property type="match status" value="1"/>
</dbReference>
<dbReference type="GeneID" id="26009642"/>
<dbReference type="PANTHER" id="PTHR30183:SF3">
    <property type="entry name" value="MOLYBDENUM TRANSPORT SYSTEM PERMEASE PROTEIN MODB"/>
    <property type="match status" value="1"/>
</dbReference>
<evidence type="ECO:0000256" key="2">
    <source>
        <dbReference type="ARBA" id="ARBA00009306"/>
    </source>
</evidence>
<dbReference type="CDD" id="cd06261">
    <property type="entry name" value="TM_PBP2"/>
    <property type="match status" value="1"/>
</dbReference>
<dbReference type="EMBL" id="CP008874">
    <property type="protein sequence ID" value="AKH96778.1"/>
    <property type="molecule type" value="Genomic_DNA"/>
</dbReference>